<accession>A0A0W8CSS5</accession>
<keyword evidence="1" id="KW-0812">Transmembrane</keyword>
<keyword evidence="1" id="KW-0472">Membrane</keyword>
<evidence type="ECO:0000256" key="1">
    <source>
        <dbReference type="SAM" id="Phobius"/>
    </source>
</evidence>
<dbReference type="AlphaFoldDB" id="A0A0W8CSS5"/>
<name>A0A0W8CSS5_PHYNI</name>
<evidence type="ECO:0000313" key="2">
    <source>
        <dbReference type="EMBL" id="KUF86940.1"/>
    </source>
</evidence>
<gene>
    <name evidence="2" type="ORF">AM588_10001321</name>
</gene>
<organism evidence="2 3">
    <name type="scientific">Phytophthora nicotianae</name>
    <name type="common">Potato buckeye rot agent</name>
    <name type="synonym">Phytophthora parasitica</name>
    <dbReference type="NCBI Taxonomy" id="4792"/>
    <lineage>
        <taxon>Eukaryota</taxon>
        <taxon>Sar</taxon>
        <taxon>Stramenopiles</taxon>
        <taxon>Oomycota</taxon>
        <taxon>Peronosporomycetes</taxon>
        <taxon>Peronosporales</taxon>
        <taxon>Peronosporaceae</taxon>
        <taxon>Phytophthora</taxon>
    </lineage>
</organism>
<reference evidence="2 3" key="1">
    <citation type="submission" date="2015-11" db="EMBL/GenBank/DDBJ databases">
        <title>Genomes and virulence difference between two physiological races of Phytophthora nicotianae.</title>
        <authorList>
            <person name="Liu H."/>
            <person name="Ma X."/>
            <person name="Yu H."/>
            <person name="Fang D."/>
            <person name="Li Y."/>
            <person name="Wang X."/>
            <person name="Wang W."/>
            <person name="Dong Y."/>
            <person name="Xiao B."/>
        </authorList>
    </citation>
    <scope>NUCLEOTIDE SEQUENCE [LARGE SCALE GENOMIC DNA]</scope>
    <source>
        <strain evidence="3">race 1</strain>
    </source>
</reference>
<dbReference type="EMBL" id="LNFP01001270">
    <property type="protein sequence ID" value="KUF86940.1"/>
    <property type="molecule type" value="Genomic_DNA"/>
</dbReference>
<protein>
    <submittedName>
        <fullName evidence="2">Uncharacterized protein</fullName>
    </submittedName>
</protein>
<keyword evidence="1" id="KW-1133">Transmembrane helix</keyword>
<evidence type="ECO:0000313" key="3">
    <source>
        <dbReference type="Proteomes" id="UP000054636"/>
    </source>
</evidence>
<comment type="caution">
    <text evidence="2">The sequence shown here is derived from an EMBL/GenBank/DDBJ whole genome shotgun (WGS) entry which is preliminary data.</text>
</comment>
<feature type="transmembrane region" description="Helical" evidence="1">
    <location>
        <begin position="141"/>
        <end position="160"/>
    </location>
</feature>
<dbReference type="Proteomes" id="UP000054636">
    <property type="component" value="Unassembled WGS sequence"/>
</dbReference>
<proteinExistence type="predicted"/>
<sequence length="643" mass="72250">MTTWLASHHPDNIDSKTKKMRIPLPKPAVLGFFGHISSPAHVCDRDSVEAGASSKTSLSASCIWGYRSALVDVDCAHLSELDPDIDTELRRVLEGYEKVINNLKKRGLMKINEGKRKLKASGFDLLALKLMTLEPMKKGQAWWTVLFGWSFFFILMWNLMSRVDSVDTIMLQHIEWSEDCLIVEEQGHKGDQTGADKFGKHVYANPYQPSQCCVLALAVHLCACPERGAGEKQQLYLGTDNKDRFGRILRRVIKALSKEELCLLSCIPEDIGTHSLRKGSSSYALGQVNGPTPVSVYLRMGQSLGKLKDRYIHFGEGADQLCGRMITGLPFDSERFGLFLFLLASIIHHECYLRRTLNASHPIFTARVFSANSLIDKLRGVTVLAIGASPVCGMKATGIPAHLAVAKQVNELRREVTSLHKEIDGLKTELAVKLPNQVAVKVVSELRQHFVVNGVAPVSLRDLDTRMGDLRSIMATEFRSILNDMNLAHTTTLSSTSSEQQPEWQSWSRNDGKLLHAVPKNWEFPARANAKAIWNLWFFGDRDSKIRPYRLLNEQHDISTARRMRHSRVTILMEYLEQLAHEINVLPTGVSRIADLPISTADEVFAAVFSRMLNNLYANKPGRAEEPSCGILYNRLCQYRKKK</sequence>